<feature type="region of interest" description="Disordered" evidence="2">
    <location>
        <begin position="177"/>
        <end position="343"/>
    </location>
</feature>
<dbReference type="EMBL" id="JAAAXW010000004">
    <property type="protein sequence ID" value="KAF9551464.1"/>
    <property type="molecule type" value="Genomic_DNA"/>
</dbReference>
<feature type="compositionally biased region" description="Low complexity" evidence="2">
    <location>
        <begin position="800"/>
        <end position="832"/>
    </location>
</feature>
<feature type="compositionally biased region" description="Polar residues" evidence="2">
    <location>
        <begin position="180"/>
        <end position="197"/>
    </location>
</feature>
<keyword evidence="1" id="KW-0175">Coiled coil</keyword>
<feature type="compositionally biased region" description="Pro residues" evidence="2">
    <location>
        <begin position="303"/>
        <end position="313"/>
    </location>
</feature>
<evidence type="ECO:0000256" key="2">
    <source>
        <dbReference type="SAM" id="MobiDB-lite"/>
    </source>
</evidence>
<feature type="region of interest" description="Disordered" evidence="2">
    <location>
        <begin position="797"/>
        <end position="834"/>
    </location>
</feature>
<keyword evidence="5" id="KW-1185">Reference proteome</keyword>
<dbReference type="AlphaFoldDB" id="A0A9P6K8W4"/>
<evidence type="ECO:0000313" key="4">
    <source>
        <dbReference type="EMBL" id="KAF9551464.1"/>
    </source>
</evidence>
<sequence>MSDHKVASSRTLLSPYNHSSYSQSSDSLVHSLPTRKISSSNFIKLARQASDTAFRSVGLSRKHSDHNLREQATVATSTSNHGSGVYEQNPKVYLYQQHQQQQYLHQHFKTRLHHHPLRPQGDDTVPEEWAMNNQLLHTESCSSDDYYDPPPIVKPFASRSLRRNVSMPDMKGTAAAIANAGQSSCEPRPSRATSPQPSAAGARQVNGSRSRSRPRVQPSHFITTGMANSNNNNATCEPTVVTSNSNGPCEPTTILPKSTPVSSGDERSNIQRTPSRPPRNQNGSSHNNSVNNTNNNLNSKDLPPTPSGPPPSFSLPTRSRRRTESNSETDSITSPTGSLAPVMLPAMGTSLTRNGSSNGGIIPQDVLRSMDPKDVQRVVSSTVIASRVYKVLNPEQLESLKKEQEGLQQFVEAMNVSLHIETRMRDASSSLIRLYESNLNIDAVKAANSQLHATTFKMDDIVQKSQQAMWRLLAIQRLLLQHETAVLNAGLRRLDNENRDLSRAVMSLETARGQEKEEKLKWKKEHTRLKVQSILLTPTSPIFATTANEVAVPPTPQLQLIQEQLSAMENYAKELSEDVLQKDEKLSELKIELGAVKGWAEDFEASLQQAKQDSSSEAAATHAEKTLQEQLSRLQSMIEADYKDFHVHADELQVKVDLLTEENLAFITAASASSKTCPSDDDASSSSASSSHSSPLGLTEQQQQERLARRSWRIRAGFSSSRESIQLHNVLRESLWELDRQIELDERLSTSSSSISDLSSAFSSCRNSSASTVSSAFSVDNTNANGFVKHAGNESPLVISRRSSSRSTTSASSPSSPCTGRLSRTSSTSSSSKFGLREQVLMRDMCSSPEIAAQGLGLVVECEDGEGLDTIVKEIEQIVMHQE</sequence>
<organism evidence="4 5">
    <name type="scientific">Mortierella hygrophila</name>
    <dbReference type="NCBI Taxonomy" id="979708"/>
    <lineage>
        <taxon>Eukaryota</taxon>
        <taxon>Fungi</taxon>
        <taxon>Fungi incertae sedis</taxon>
        <taxon>Mucoromycota</taxon>
        <taxon>Mortierellomycotina</taxon>
        <taxon>Mortierellomycetes</taxon>
        <taxon>Mortierellales</taxon>
        <taxon>Mortierellaceae</taxon>
        <taxon>Mortierella</taxon>
    </lineage>
</organism>
<feature type="domain" description="Up-regulated during septation protein 1" evidence="3">
    <location>
        <begin position="379"/>
        <end position="488"/>
    </location>
</feature>
<evidence type="ECO:0000313" key="5">
    <source>
        <dbReference type="Proteomes" id="UP000723463"/>
    </source>
</evidence>
<proteinExistence type="predicted"/>
<dbReference type="InterPro" id="IPR029191">
    <property type="entry name" value="Uds1"/>
</dbReference>
<name>A0A9P6K8W4_9FUNG</name>
<evidence type="ECO:0000259" key="3">
    <source>
        <dbReference type="Pfam" id="PF15456"/>
    </source>
</evidence>
<accession>A0A9P6K8W4</accession>
<reference evidence="4" key="1">
    <citation type="journal article" date="2020" name="Fungal Divers.">
        <title>Resolving the Mortierellaceae phylogeny through synthesis of multi-gene phylogenetics and phylogenomics.</title>
        <authorList>
            <person name="Vandepol N."/>
            <person name="Liber J."/>
            <person name="Desiro A."/>
            <person name="Na H."/>
            <person name="Kennedy M."/>
            <person name="Barry K."/>
            <person name="Grigoriev I.V."/>
            <person name="Miller A.N."/>
            <person name="O'Donnell K."/>
            <person name="Stajich J.E."/>
            <person name="Bonito G."/>
        </authorList>
    </citation>
    <scope>NUCLEOTIDE SEQUENCE</scope>
    <source>
        <strain evidence="4">NRRL 2591</strain>
    </source>
</reference>
<feature type="compositionally biased region" description="Low complexity" evidence="2">
    <location>
        <begin position="280"/>
        <end position="299"/>
    </location>
</feature>
<evidence type="ECO:0000256" key="1">
    <source>
        <dbReference type="SAM" id="Coils"/>
    </source>
</evidence>
<feature type="compositionally biased region" description="Low complexity" evidence="2">
    <location>
        <begin position="684"/>
        <end position="694"/>
    </location>
</feature>
<dbReference type="Pfam" id="PF15456">
    <property type="entry name" value="Uds1"/>
    <property type="match status" value="1"/>
</dbReference>
<gene>
    <name evidence="4" type="ORF">EC957_008133</name>
</gene>
<protein>
    <recommendedName>
        <fullName evidence="3">Up-regulated during septation protein 1 domain-containing protein</fullName>
    </recommendedName>
</protein>
<comment type="caution">
    <text evidence="4">The sequence shown here is derived from an EMBL/GenBank/DDBJ whole genome shotgun (WGS) entry which is preliminary data.</text>
</comment>
<dbReference type="Proteomes" id="UP000723463">
    <property type="component" value="Unassembled WGS sequence"/>
</dbReference>
<feature type="coiled-coil region" evidence="1">
    <location>
        <begin position="558"/>
        <end position="592"/>
    </location>
</feature>
<feature type="region of interest" description="Disordered" evidence="2">
    <location>
        <begin position="674"/>
        <end position="705"/>
    </location>
</feature>
<feature type="compositionally biased region" description="Polar residues" evidence="2">
    <location>
        <begin position="220"/>
        <end position="247"/>
    </location>
</feature>